<dbReference type="InterPro" id="IPR032675">
    <property type="entry name" value="LRR_dom_sf"/>
</dbReference>
<dbReference type="Gene3D" id="3.80.10.10">
    <property type="entry name" value="Ribonuclease Inhibitor"/>
    <property type="match status" value="2"/>
</dbReference>
<organism evidence="1">
    <name type="scientific">Zooxanthella nutricula</name>
    <dbReference type="NCBI Taxonomy" id="1333877"/>
    <lineage>
        <taxon>Eukaryota</taxon>
        <taxon>Sar</taxon>
        <taxon>Alveolata</taxon>
        <taxon>Dinophyceae</taxon>
        <taxon>Peridiniales</taxon>
        <taxon>Peridiniales incertae sedis</taxon>
        <taxon>Zooxanthella</taxon>
    </lineage>
</organism>
<sequence>MGAGASSLATVRRYVYRGSEVQKAAAGPPVEQCDAKLPEVAGWKQELDALQEHPTLLMEERFEALRSPGCGCRIGRAEHRAITLPQLCALRAYMQGYDFVSRSGEPLGTESVNLYDVVTHIVKPATALAKVSYVELVATGPQHPRWFVSHWWGEPVLQFVQCLSQHSADRGLSAESPYWVCAYANNQWNVQGEVGDDPRSSAFHAALQQVDGTVSVLDEKRVCFTRVWCGYEIFVSLDAPPFPGFLYDIYTMAGQTAVGLADGYNYADMKRANCRQIDKNTREAGFPIQTVVDALSTKIQDAKASVEADRRHILNVIVDAPLNDQPPERHQLYDRLNRLLAGRFAAASWRNAVVTGIPLGGLQNSLAVSGLDNFAVSFHGYPIANRANLPALTPALPYQTLKRLELDLSCTQEGDAAVCELLEKLQEAPLARFHLSLLHADRCTGASTRALARLLAARRGTLRRLKLDPANASTDSDIEALAEAMPSELTHLELCLAFADKVTGAGVRALCAKLPPNLEFLSFRKLQGAGDARALADRLQTDPARSRLAFLDLDYWGCKALGDAGLMYLAERIPCGLRVLKLQLHDTATTDVGLVVAAEAIGKPLRCGLVQLELSLDASEAITDETLKALASSIGSIPPGARTFKHLHIGLNRTRASFEGVKALVESFPEGLDYFDMQICMNQLSDAEWDMLALEMLPGCNKRANGSNCEFSWGTQDRFDYGCTF</sequence>
<accession>A0A7S2HEF6</accession>
<name>A0A7S2HEF6_9DINO</name>
<dbReference type="GO" id="GO:0019005">
    <property type="term" value="C:SCF ubiquitin ligase complex"/>
    <property type="evidence" value="ECO:0007669"/>
    <property type="project" value="TreeGrafter"/>
</dbReference>
<dbReference type="AlphaFoldDB" id="A0A7S2HEF6"/>
<dbReference type="SUPFAM" id="SSF52047">
    <property type="entry name" value="RNI-like"/>
    <property type="match status" value="1"/>
</dbReference>
<reference evidence="1" key="1">
    <citation type="submission" date="2021-01" db="EMBL/GenBank/DDBJ databases">
        <authorList>
            <person name="Corre E."/>
            <person name="Pelletier E."/>
            <person name="Niang G."/>
            <person name="Scheremetjew M."/>
            <person name="Finn R."/>
            <person name="Kale V."/>
            <person name="Holt S."/>
            <person name="Cochrane G."/>
            <person name="Meng A."/>
            <person name="Brown T."/>
            <person name="Cohen L."/>
        </authorList>
    </citation>
    <scope>NUCLEOTIDE SEQUENCE</scope>
    <source>
        <strain evidence="1">RCC3387</strain>
    </source>
</reference>
<evidence type="ECO:0000313" key="1">
    <source>
        <dbReference type="EMBL" id="CAD9488322.1"/>
    </source>
</evidence>
<dbReference type="PANTHER" id="PTHR13318">
    <property type="entry name" value="PARTNER OF PAIRED, ISOFORM B-RELATED"/>
    <property type="match status" value="1"/>
</dbReference>
<protein>
    <submittedName>
        <fullName evidence="1">Uncharacterized protein</fullName>
    </submittedName>
</protein>
<gene>
    <name evidence="1" type="ORF">BRAN1462_LOCUS1842</name>
</gene>
<proteinExistence type="predicted"/>
<dbReference type="EMBL" id="HBGW01002832">
    <property type="protein sequence ID" value="CAD9488322.1"/>
    <property type="molecule type" value="Transcribed_RNA"/>
</dbReference>
<dbReference type="GO" id="GO:0031146">
    <property type="term" value="P:SCF-dependent proteasomal ubiquitin-dependent protein catabolic process"/>
    <property type="evidence" value="ECO:0007669"/>
    <property type="project" value="TreeGrafter"/>
</dbReference>